<reference evidence="1 2" key="2">
    <citation type="journal article" date="2017" name="Front. Plant Sci.">
        <title>Gene Classification and Mining of Molecular Markers Useful in Red Clover (Trifolium pratense) Breeding.</title>
        <authorList>
            <person name="Istvanek J."/>
            <person name="Dluhosova J."/>
            <person name="Dluhos P."/>
            <person name="Patkova L."/>
            <person name="Nedelnik J."/>
            <person name="Repkova J."/>
        </authorList>
    </citation>
    <scope>NUCLEOTIDE SEQUENCE [LARGE SCALE GENOMIC DNA]</scope>
    <source>
        <strain evidence="2">cv. Tatra</strain>
        <tissue evidence="1">Young leaves</tissue>
    </source>
</reference>
<name>A0A2K3L721_TRIPR</name>
<gene>
    <name evidence="1" type="ORF">L195_g030247</name>
</gene>
<dbReference type="PANTHER" id="PTHR33116:SF78">
    <property type="entry name" value="OS12G0587133 PROTEIN"/>
    <property type="match status" value="1"/>
</dbReference>
<dbReference type="Proteomes" id="UP000236291">
    <property type="component" value="Unassembled WGS sequence"/>
</dbReference>
<evidence type="ECO:0000313" key="1">
    <source>
        <dbReference type="EMBL" id="PNX74329.1"/>
    </source>
</evidence>
<dbReference type="AlphaFoldDB" id="A0A2K3L721"/>
<accession>A0A2K3L721</accession>
<organism evidence="1 2">
    <name type="scientific">Trifolium pratense</name>
    <name type="common">Red clover</name>
    <dbReference type="NCBI Taxonomy" id="57577"/>
    <lineage>
        <taxon>Eukaryota</taxon>
        <taxon>Viridiplantae</taxon>
        <taxon>Streptophyta</taxon>
        <taxon>Embryophyta</taxon>
        <taxon>Tracheophyta</taxon>
        <taxon>Spermatophyta</taxon>
        <taxon>Magnoliopsida</taxon>
        <taxon>eudicotyledons</taxon>
        <taxon>Gunneridae</taxon>
        <taxon>Pentapetalae</taxon>
        <taxon>rosids</taxon>
        <taxon>fabids</taxon>
        <taxon>Fabales</taxon>
        <taxon>Fabaceae</taxon>
        <taxon>Papilionoideae</taxon>
        <taxon>50 kb inversion clade</taxon>
        <taxon>NPAAA clade</taxon>
        <taxon>Hologalegina</taxon>
        <taxon>IRL clade</taxon>
        <taxon>Trifolieae</taxon>
        <taxon>Trifolium</taxon>
    </lineage>
</organism>
<reference evidence="1 2" key="1">
    <citation type="journal article" date="2014" name="Am. J. Bot.">
        <title>Genome assembly and annotation for red clover (Trifolium pratense; Fabaceae).</title>
        <authorList>
            <person name="Istvanek J."/>
            <person name="Jaros M."/>
            <person name="Krenek A."/>
            <person name="Repkova J."/>
        </authorList>
    </citation>
    <scope>NUCLEOTIDE SEQUENCE [LARGE SCALE GENOMIC DNA]</scope>
    <source>
        <strain evidence="2">cv. Tatra</strain>
        <tissue evidence="1">Young leaves</tissue>
    </source>
</reference>
<proteinExistence type="predicted"/>
<evidence type="ECO:0000313" key="2">
    <source>
        <dbReference type="Proteomes" id="UP000236291"/>
    </source>
</evidence>
<dbReference type="EMBL" id="ASHM01027356">
    <property type="protein sequence ID" value="PNX74329.1"/>
    <property type="molecule type" value="Genomic_DNA"/>
</dbReference>
<dbReference type="PANTHER" id="PTHR33116">
    <property type="entry name" value="REVERSE TRANSCRIPTASE ZINC-BINDING DOMAIN-CONTAINING PROTEIN-RELATED-RELATED"/>
    <property type="match status" value="1"/>
</dbReference>
<protein>
    <submittedName>
        <fullName evidence="1">Ribonuclease H</fullName>
    </submittedName>
</protein>
<comment type="caution">
    <text evidence="1">The sequence shown here is derived from an EMBL/GenBank/DDBJ whole genome shotgun (WGS) entry which is preliminary data.</text>
</comment>
<sequence length="153" mass="17130">MFDNIITPFQSSFLLGRGTCDNAIIRHEIIHSMRKSKAPRTNVFILLVGTLLPKSGRVMLAKSLLNSIPAYYMQISWLPSSICSQIDQMTRNFIWKGPSNKGILVGWSPITKAKTDGGLGVLLAREANTSMLGKLVWDIPQNSSKLWRFSCFK</sequence>